<feature type="transmembrane region" description="Helical" evidence="1">
    <location>
        <begin position="447"/>
        <end position="468"/>
    </location>
</feature>
<keyword evidence="1" id="KW-0472">Membrane</keyword>
<dbReference type="AlphaFoldDB" id="A0A0L6U585"/>
<name>A0A0L6U585_9FIRM</name>
<dbReference type="STRING" id="52689.AKG39_04290"/>
<feature type="transmembrane region" description="Helical" evidence="1">
    <location>
        <begin position="41"/>
        <end position="60"/>
    </location>
</feature>
<feature type="transmembrane region" description="Helical" evidence="1">
    <location>
        <begin position="480"/>
        <end position="502"/>
    </location>
</feature>
<feature type="transmembrane region" description="Helical" evidence="1">
    <location>
        <begin position="135"/>
        <end position="154"/>
    </location>
</feature>
<sequence>MDEAYNKVDSKDMMDHRNKTRDFLKGICLWVYKNVLKPSSLGVIFLFILIIMLLFFNPIIGMGDDGSNAGVLSQSNLYDVEELTPKQSMAFFEKNWGIMQYFNESYSSLSTSQTPFINAAVKLDFGLTRDGVFDLRFYAAIISICYLFASYLLFESVTKGKRTVSAYLIVCLGVFFFGDTAYTAWFNSFYAQGISLFSGIILAITLILMGQKKYNDYFLLVLFFSNAMIFCLLNHQYTILGIFMGILGILLQYVQPRKTFKIICIAGGSLLIVVSIIGFFLMSDNLTSINKLHSMSRGVLMTADNPETALEYFGINPQYSVLTGTNYYEAISPETINSTDMAIDFFNKITPGKIAGYYFGNPGQLYEMMNLAVEASFNIRPSWLGNYEISQGYPPGTQTDFFTGWSYFKANIMPGNFGFIMIWMGIIIGVYVRSFRLGIIARNERNTLEFLGLMTWMFIGIWQLYFSVITTGDTDNTGRLFVFSLTFDLITFVILGKLFFWFGKKLEKTDLKNGVNKFLKRKRNEKSVQGGTAE</sequence>
<dbReference type="OrthoDB" id="129479at2"/>
<feature type="transmembrane region" description="Helical" evidence="1">
    <location>
        <begin position="417"/>
        <end position="435"/>
    </location>
</feature>
<organism evidence="2 3">
    <name type="scientific">Acetobacterium bakii</name>
    <dbReference type="NCBI Taxonomy" id="52689"/>
    <lineage>
        <taxon>Bacteria</taxon>
        <taxon>Bacillati</taxon>
        <taxon>Bacillota</taxon>
        <taxon>Clostridia</taxon>
        <taxon>Eubacteriales</taxon>
        <taxon>Eubacteriaceae</taxon>
        <taxon>Acetobacterium</taxon>
    </lineage>
</organism>
<protein>
    <recommendedName>
        <fullName evidence="4">Transmembrane protein</fullName>
    </recommendedName>
</protein>
<comment type="caution">
    <text evidence="2">The sequence shown here is derived from an EMBL/GenBank/DDBJ whole genome shotgun (WGS) entry which is preliminary data.</text>
</comment>
<accession>A0A0L6U585</accession>
<evidence type="ECO:0000313" key="2">
    <source>
        <dbReference type="EMBL" id="KNZ42945.1"/>
    </source>
</evidence>
<keyword evidence="1" id="KW-1133">Transmembrane helix</keyword>
<gene>
    <name evidence="2" type="ORF">AKG39_04290</name>
</gene>
<evidence type="ECO:0008006" key="4">
    <source>
        <dbReference type="Google" id="ProtNLM"/>
    </source>
</evidence>
<reference evidence="3" key="1">
    <citation type="submission" date="2015-07" db="EMBL/GenBank/DDBJ databases">
        <title>Draft genome sequence of Acetobacterium bakii DSM 8293, a potential psychrophilic chemical producer through syngas fermentation.</title>
        <authorList>
            <person name="Song Y."/>
            <person name="Hwang S."/>
            <person name="Cho B.-K."/>
        </authorList>
    </citation>
    <scope>NUCLEOTIDE SEQUENCE [LARGE SCALE GENOMIC DNA]</scope>
    <source>
        <strain evidence="3">DSM 8239</strain>
    </source>
</reference>
<feature type="transmembrane region" description="Helical" evidence="1">
    <location>
        <begin position="217"/>
        <end position="233"/>
    </location>
</feature>
<dbReference type="RefSeq" id="WP_050739126.1">
    <property type="nucleotide sequence ID" value="NZ_LGYO01000008.1"/>
</dbReference>
<evidence type="ECO:0000256" key="1">
    <source>
        <dbReference type="SAM" id="Phobius"/>
    </source>
</evidence>
<proteinExistence type="predicted"/>
<feature type="transmembrane region" description="Helical" evidence="1">
    <location>
        <begin position="262"/>
        <end position="282"/>
    </location>
</feature>
<dbReference type="Proteomes" id="UP000036873">
    <property type="component" value="Unassembled WGS sequence"/>
</dbReference>
<feature type="transmembrane region" description="Helical" evidence="1">
    <location>
        <begin position="166"/>
        <end position="185"/>
    </location>
</feature>
<keyword evidence="3" id="KW-1185">Reference proteome</keyword>
<dbReference type="EMBL" id="LGYO01000008">
    <property type="protein sequence ID" value="KNZ42945.1"/>
    <property type="molecule type" value="Genomic_DNA"/>
</dbReference>
<feature type="transmembrane region" description="Helical" evidence="1">
    <location>
        <begin position="239"/>
        <end position="255"/>
    </location>
</feature>
<feature type="transmembrane region" description="Helical" evidence="1">
    <location>
        <begin position="191"/>
        <end position="210"/>
    </location>
</feature>
<evidence type="ECO:0000313" key="3">
    <source>
        <dbReference type="Proteomes" id="UP000036873"/>
    </source>
</evidence>
<keyword evidence="1" id="KW-0812">Transmembrane</keyword>